<dbReference type="EMBL" id="JAFJYH010000104">
    <property type="protein sequence ID" value="KAG4419506.1"/>
    <property type="molecule type" value="Genomic_DNA"/>
</dbReference>
<evidence type="ECO:0000313" key="1">
    <source>
        <dbReference type="EMBL" id="KAG4419506.1"/>
    </source>
</evidence>
<name>A0A8H7THG1_9HELO</name>
<keyword evidence="2" id="KW-1185">Reference proteome</keyword>
<accession>A0A8H7THG1</accession>
<protein>
    <submittedName>
        <fullName evidence="1">Uncharacterized protein</fullName>
    </submittedName>
</protein>
<dbReference type="AlphaFoldDB" id="A0A8H7THG1"/>
<sequence>MEKAYRDAGNGDILAHRRLSVANQAAVEKDVDSVDGRVTLGHHELIDTCDEIAKTRVGSYVLRYRVFESGKQVGNTK</sequence>
<gene>
    <name evidence="1" type="ORF">IFR04_007380</name>
</gene>
<comment type="caution">
    <text evidence="1">The sequence shown here is derived from an EMBL/GenBank/DDBJ whole genome shotgun (WGS) entry which is preliminary data.</text>
</comment>
<evidence type="ECO:0000313" key="2">
    <source>
        <dbReference type="Proteomes" id="UP000664132"/>
    </source>
</evidence>
<dbReference type="Proteomes" id="UP000664132">
    <property type="component" value="Unassembled WGS sequence"/>
</dbReference>
<organism evidence="1 2">
    <name type="scientific">Cadophora malorum</name>
    <dbReference type="NCBI Taxonomy" id="108018"/>
    <lineage>
        <taxon>Eukaryota</taxon>
        <taxon>Fungi</taxon>
        <taxon>Dikarya</taxon>
        <taxon>Ascomycota</taxon>
        <taxon>Pezizomycotina</taxon>
        <taxon>Leotiomycetes</taxon>
        <taxon>Helotiales</taxon>
        <taxon>Ploettnerulaceae</taxon>
        <taxon>Cadophora</taxon>
    </lineage>
</organism>
<proteinExistence type="predicted"/>
<reference evidence="1" key="1">
    <citation type="submission" date="2021-02" db="EMBL/GenBank/DDBJ databases">
        <title>Genome sequence Cadophora malorum strain M34.</title>
        <authorList>
            <person name="Stefanovic E."/>
            <person name="Vu D."/>
            <person name="Scully C."/>
            <person name="Dijksterhuis J."/>
            <person name="Roader J."/>
            <person name="Houbraken J."/>
        </authorList>
    </citation>
    <scope>NUCLEOTIDE SEQUENCE</scope>
    <source>
        <strain evidence="1">M34</strain>
    </source>
</reference>